<organism evidence="10 11">
    <name type="scientific">Candidatus Auribacter fodinae</name>
    <dbReference type="NCBI Taxonomy" id="2093366"/>
    <lineage>
        <taxon>Bacteria</taxon>
        <taxon>Pseudomonadati</taxon>
        <taxon>Candidatus Auribacterota</taxon>
        <taxon>Candidatus Auribacteria</taxon>
        <taxon>Candidatus Auribacterales</taxon>
        <taxon>Candidatus Auribacteraceae</taxon>
        <taxon>Candidatus Auribacter</taxon>
    </lineage>
</organism>
<dbReference type="SMART" id="SM00977">
    <property type="entry name" value="TilS_C"/>
    <property type="match status" value="1"/>
</dbReference>
<evidence type="ECO:0000259" key="9">
    <source>
        <dbReference type="SMART" id="SM00977"/>
    </source>
</evidence>
<dbReference type="Gene3D" id="3.40.50.620">
    <property type="entry name" value="HUPs"/>
    <property type="match status" value="1"/>
</dbReference>
<name>A0A3A4QWY8_9BACT</name>
<proteinExistence type="inferred from homology"/>
<evidence type="ECO:0000256" key="8">
    <source>
        <dbReference type="HAMAP-Rule" id="MF_01161"/>
    </source>
</evidence>
<accession>A0A3A4QWY8</accession>
<keyword evidence="3 8" id="KW-0436">Ligase</keyword>
<dbReference type="Pfam" id="PF01171">
    <property type="entry name" value="ATP_bind_3"/>
    <property type="match status" value="1"/>
</dbReference>
<comment type="subcellular location">
    <subcellularLocation>
        <location evidence="1 8">Cytoplasm</location>
    </subcellularLocation>
</comment>
<comment type="similarity">
    <text evidence="8">Belongs to the tRNA(Ile)-lysidine synthase family.</text>
</comment>
<dbReference type="InterPro" id="IPR014729">
    <property type="entry name" value="Rossmann-like_a/b/a_fold"/>
</dbReference>
<dbReference type="GO" id="GO:0006400">
    <property type="term" value="P:tRNA modification"/>
    <property type="evidence" value="ECO:0007669"/>
    <property type="project" value="UniProtKB-UniRule"/>
</dbReference>
<keyword evidence="4 8" id="KW-0819">tRNA processing</keyword>
<dbReference type="NCBIfam" id="TIGR02432">
    <property type="entry name" value="lysidine_TilS_N"/>
    <property type="match status" value="1"/>
</dbReference>
<dbReference type="InterPro" id="IPR011063">
    <property type="entry name" value="TilS/TtcA_N"/>
</dbReference>
<evidence type="ECO:0000256" key="2">
    <source>
        <dbReference type="ARBA" id="ARBA00022490"/>
    </source>
</evidence>
<evidence type="ECO:0000256" key="6">
    <source>
        <dbReference type="ARBA" id="ARBA00022840"/>
    </source>
</evidence>
<dbReference type="SUPFAM" id="SSF56037">
    <property type="entry name" value="PheT/TilS domain"/>
    <property type="match status" value="1"/>
</dbReference>
<dbReference type="Proteomes" id="UP000266426">
    <property type="component" value="Unassembled WGS sequence"/>
</dbReference>
<feature type="binding site" evidence="8">
    <location>
        <begin position="32"/>
        <end position="37"/>
    </location>
    <ligand>
        <name>ATP</name>
        <dbReference type="ChEBI" id="CHEBI:30616"/>
    </ligand>
</feature>
<comment type="domain">
    <text evidence="8">The N-terminal region contains the highly conserved SGGXDS motif, predicted to be a P-loop motif involved in ATP binding.</text>
</comment>
<dbReference type="InterPro" id="IPR012795">
    <property type="entry name" value="tRNA_Ile_lys_synt_N"/>
</dbReference>
<evidence type="ECO:0000256" key="7">
    <source>
        <dbReference type="ARBA" id="ARBA00048539"/>
    </source>
</evidence>
<evidence type="ECO:0000313" key="11">
    <source>
        <dbReference type="Proteomes" id="UP000266426"/>
    </source>
</evidence>
<dbReference type="NCBIfam" id="TIGR02433">
    <property type="entry name" value="lysidine_TilS_C"/>
    <property type="match status" value="1"/>
</dbReference>
<dbReference type="GO" id="GO:0032267">
    <property type="term" value="F:tRNA(Ile)-lysidine synthase activity"/>
    <property type="evidence" value="ECO:0007669"/>
    <property type="project" value="UniProtKB-EC"/>
</dbReference>
<evidence type="ECO:0000256" key="1">
    <source>
        <dbReference type="ARBA" id="ARBA00004496"/>
    </source>
</evidence>
<dbReference type="EC" id="6.3.4.19" evidence="8"/>
<evidence type="ECO:0000313" key="10">
    <source>
        <dbReference type="EMBL" id="RJP58425.1"/>
    </source>
</evidence>
<keyword evidence="6 8" id="KW-0067">ATP-binding</keyword>
<evidence type="ECO:0000256" key="3">
    <source>
        <dbReference type="ARBA" id="ARBA00022598"/>
    </source>
</evidence>
<evidence type="ECO:0000256" key="5">
    <source>
        <dbReference type="ARBA" id="ARBA00022741"/>
    </source>
</evidence>
<dbReference type="GO" id="GO:0005737">
    <property type="term" value="C:cytoplasm"/>
    <property type="evidence" value="ECO:0007669"/>
    <property type="project" value="UniProtKB-SubCell"/>
</dbReference>
<keyword evidence="5 8" id="KW-0547">Nucleotide-binding</keyword>
<dbReference type="GO" id="GO:0005524">
    <property type="term" value="F:ATP binding"/>
    <property type="evidence" value="ECO:0007669"/>
    <property type="project" value="UniProtKB-UniRule"/>
</dbReference>
<dbReference type="HAMAP" id="MF_01161">
    <property type="entry name" value="tRNA_Ile_lys_synt"/>
    <property type="match status" value="1"/>
</dbReference>
<protein>
    <recommendedName>
        <fullName evidence="8">tRNA(Ile)-lysidine synthase</fullName>
        <ecNumber evidence="8">6.3.4.19</ecNumber>
    </recommendedName>
    <alternativeName>
        <fullName evidence="8">tRNA(Ile)-2-lysyl-cytidine synthase</fullName>
    </alternativeName>
    <alternativeName>
        <fullName evidence="8">tRNA(Ile)-lysidine synthetase</fullName>
    </alternativeName>
</protein>
<comment type="caution">
    <text evidence="10">The sequence shown here is derived from an EMBL/GenBank/DDBJ whole genome shotgun (WGS) entry which is preliminary data.</text>
</comment>
<dbReference type="InterPro" id="IPR012796">
    <property type="entry name" value="Lysidine-tRNA-synth_C"/>
</dbReference>
<dbReference type="EMBL" id="QZJZ01000067">
    <property type="protein sequence ID" value="RJP58425.1"/>
    <property type="molecule type" value="Genomic_DNA"/>
</dbReference>
<keyword evidence="2 8" id="KW-0963">Cytoplasm</keyword>
<sequence>MITHDPYIEQLNRSLLNNGLISSGDIILLGLSGGPDSVFLFHLLFRMQTDIHLNINVVHINHMLRGAESGLDEQFVLALCEEHNVPCTIIQEDIQSIASKNKVSIEMAARSVRYEVFAQAARQTGSTMIMTAHTADDRIETALMRLINGTSLKGLTGLRTVSELNNLKLVRPLLPCWKKDILSCLERNSIPYRIDSSNTSHDYLRNRIRHNLIPLLNESYNSSFNDTFIHTLDLMQKQSECMTDHTQKAYNDCLLSERAYMIFFDRAKLMELNDAVLGDILHQALFNISDTPLRPAYSHTMDAVRAIRQNECKVIEFPAGMRVVSDRLLTAVLHSSTLNRFFNPGGFETIIDTPAPFTFSPFCTITISGPDNPHDTASILNNDFWKSFFISGKTTITSLVRVPEDSNLRARNRNAGDRIQLSFGTKKLKDLFIDSRIPVLLRNIIPVLTTGDEIVWAVGITDKNLNQRFNKTFIVKFELTLQAVF</sequence>
<feature type="domain" description="Lysidine-tRNA(Ile) synthetase C-terminal" evidence="9">
    <location>
        <begin position="408"/>
        <end position="477"/>
    </location>
</feature>
<dbReference type="InterPro" id="IPR012094">
    <property type="entry name" value="tRNA_Ile_lys_synt"/>
</dbReference>
<comment type="catalytic activity">
    <reaction evidence="7 8">
        <text>cytidine(34) in tRNA(Ile2) + L-lysine + ATP = lysidine(34) in tRNA(Ile2) + AMP + diphosphate + H(+)</text>
        <dbReference type="Rhea" id="RHEA:43744"/>
        <dbReference type="Rhea" id="RHEA-COMP:10625"/>
        <dbReference type="Rhea" id="RHEA-COMP:10670"/>
        <dbReference type="ChEBI" id="CHEBI:15378"/>
        <dbReference type="ChEBI" id="CHEBI:30616"/>
        <dbReference type="ChEBI" id="CHEBI:32551"/>
        <dbReference type="ChEBI" id="CHEBI:33019"/>
        <dbReference type="ChEBI" id="CHEBI:82748"/>
        <dbReference type="ChEBI" id="CHEBI:83665"/>
        <dbReference type="ChEBI" id="CHEBI:456215"/>
        <dbReference type="EC" id="6.3.4.19"/>
    </reaction>
</comment>
<dbReference type="AlphaFoldDB" id="A0A3A4QWY8"/>
<dbReference type="SUPFAM" id="SSF52402">
    <property type="entry name" value="Adenine nucleotide alpha hydrolases-like"/>
    <property type="match status" value="1"/>
</dbReference>
<reference evidence="10 11" key="1">
    <citation type="journal article" date="2017" name="ISME J.">
        <title>Energy and carbon metabolisms in a deep terrestrial subsurface fluid microbial community.</title>
        <authorList>
            <person name="Momper L."/>
            <person name="Jungbluth S.P."/>
            <person name="Lee M.D."/>
            <person name="Amend J.P."/>
        </authorList>
    </citation>
    <scope>NUCLEOTIDE SEQUENCE [LARGE SCALE GENOMIC DNA]</scope>
    <source>
        <strain evidence="10">SURF_26</strain>
    </source>
</reference>
<evidence type="ECO:0000256" key="4">
    <source>
        <dbReference type="ARBA" id="ARBA00022694"/>
    </source>
</evidence>
<dbReference type="PANTHER" id="PTHR43033:SF1">
    <property type="entry name" value="TRNA(ILE)-LYSIDINE SYNTHASE-RELATED"/>
    <property type="match status" value="1"/>
</dbReference>
<dbReference type="PANTHER" id="PTHR43033">
    <property type="entry name" value="TRNA(ILE)-LYSIDINE SYNTHASE-RELATED"/>
    <property type="match status" value="1"/>
</dbReference>
<comment type="function">
    <text evidence="8">Ligates lysine onto the cytidine present at position 34 of the AUA codon-specific tRNA(Ile) that contains the anticodon CAU, in an ATP-dependent manner. Cytidine is converted to lysidine, thus changing the amino acid specificity of the tRNA from methionine to isoleucine.</text>
</comment>
<dbReference type="CDD" id="cd01992">
    <property type="entry name" value="TilS_N"/>
    <property type="match status" value="1"/>
</dbReference>
<dbReference type="Pfam" id="PF11734">
    <property type="entry name" value="TilS_C"/>
    <property type="match status" value="1"/>
</dbReference>
<gene>
    <name evidence="8 10" type="primary">tilS</name>
    <name evidence="10" type="ORF">C4541_08185</name>
</gene>